<evidence type="ECO:0000313" key="4">
    <source>
        <dbReference type="Proteomes" id="UP001208567"/>
    </source>
</evidence>
<feature type="compositionally biased region" description="Low complexity" evidence="1">
    <location>
        <begin position="142"/>
        <end position="175"/>
    </location>
</feature>
<keyword evidence="2" id="KW-1133">Transmembrane helix</keyword>
<dbReference type="EMBL" id="BRXR01000001">
    <property type="protein sequence ID" value="GLC30202.1"/>
    <property type="molecule type" value="Genomic_DNA"/>
</dbReference>
<dbReference type="Proteomes" id="UP001208567">
    <property type="component" value="Unassembled WGS sequence"/>
</dbReference>
<gene>
    <name evidence="3" type="ORF">bsdE14_16120</name>
</gene>
<evidence type="ECO:0000256" key="2">
    <source>
        <dbReference type="SAM" id="Phobius"/>
    </source>
</evidence>
<feature type="compositionally biased region" description="Polar residues" evidence="1">
    <location>
        <begin position="176"/>
        <end position="187"/>
    </location>
</feature>
<proteinExistence type="predicted"/>
<organism evidence="3 4">
    <name type="scientific">Clostridium omnivorum</name>
    <dbReference type="NCBI Taxonomy" id="1604902"/>
    <lineage>
        <taxon>Bacteria</taxon>
        <taxon>Bacillati</taxon>
        <taxon>Bacillota</taxon>
        <taxon>Clostridia</taxon>
        <taxon>Eubacteriales</taxon>
        <taxon>Clostridiaceae</taxon>
        <taxon>Clostridium</taxon>
    </lineage>
</organism>
<feature type="transmembrane region" description="Helical" evidence="2">
    <location>
        <begin position="27"/>
        <end position="47"/>
    </location>
</feature>
<dbReference type="RefSeq" id="WP_264849467.1">
    <property type="nucleotide sequence ID" value="NZ_BRXR01000001.1"/>
</dbReference>
<name>A0ABQ5N4R1_9CLOT</name>
<protein>
    <recommendedName>
        <fullName evidence="5">DUF5666 domain-containing protein</fullName>
    </recommendedName>
</protein>
<accession>A0ABQ5N4R1</accession>
<feature type="region of interest" description="Disordered" evidence="1">
    <location>
        <begin position="103"/>
        <end position="187"/>
    </location>
</feature>
<keyword evidence="2" id="KW-0472">Membrane</keyword>
<sequence length="187" mass="19819">MGERINKIINNEKLRGFCKKVFTKKKIGGVLAAIVIIAGLNVGYSLAFEVKGTVLKADTKSIVVRNFLGTKTVNLGDYPLDSNNIVVGERIEIKKNISGEVIDIRTGGGRGGDRNFGQAGRGGRLEQAPGQGRNRKGGFGQGNQMQGKNGQQGSNNQQTQNGQQTPNSQNGQGTQPSAPAQAPSNNQ</sequence>
<keyword evidence="4" id="KW-1185">Reference proteome</keyword>
<reference evidence="3 4" key="1">
    <citation type="journal article" date="2024" name="Int. J. Syst. Evol. Microbiol.">
        <title>Clostridium omnivorum sp. nov., isolated from anoxic soil under the treatment of reductive soil disinfestation.</title>
        <authorList>
            <person name="Ueki A."/>
            <person name="Tonouchi A."/>
            <person name="Kaku N."/>
            <person name="Honma S."/>
            <person name="Ueki K."/>
        </authorList>
    </citation>
    <scope>NUCLEOTIDE SEQUENCE [LARGE SCALE GENOMIC DNA]</scope>
    <source>
        <strain evidence="3 4">E14</strain>
    </source>
</reference>
<evidence type="ECO:0008006" key="5">
    <source>
        <dbReference type="Google" id="ProtNLM"/>
    </source>
</evidence>
<comment type="caution">
    <text evidence="3">The sequence shown here is derived from an EMBL/GenBank/DDBJ whole genome shotgun (WGS) entry which is preliminary data.</text>
</comment>
<evidence type="ECO:0000256" key="1">
    <source>
        <dbReference type="SAM" id="MobiDB-lite"/>
    </source>
</evidence>
<evidence type="ECO:0000313" key="3">
    <source>
        <dbReference type="EMBL" id="GLC30202.1"/>
    </source>
</evidence>
<keyword evidence="2" id="KW-0812">Transmembrane</keyword>